<name>A0ABQ1T5F6_9GAMM</name>
<comment type="caution">
    <text evidence="1">The sequence shown here is derived from an EMBL/GenBank/DDBJ whole genome shotgun (WGS) entry which is preliminary data.</text>
</comment>
<organism evidence="1 2">
    <name type="scientific">Pseudoalteromonas gelatinilytica</name>
    <dbReference type="NCBI Taxonomy" id="1703256"/>
    <lineage>
        <taxon>Bacteria</taxon>
        <taxon>Pseudomonadati</taxon>
        <taxon>Pseudomonadota</taxon>
        <taxon>Gammaproteobacteria</taxon>
        <taxon>Alteromonadales</taxon>
        <taxon>Pseudoalteromonadaceae</taxon>
        <taxon>Pseudoalteromonas</taxon>
    </lineage>
</organism>
<gene>
    <name evidence="1" type="ORF">GCM10008027_04760</name>
</gene>
<sequence length="60" mass="6595">MLENGNHKAIAQSVITLAGSLELELIAEVLKQKSNERYRRVWAALLIRDTCLGSLAALTT</sequence>
<evidence type="ECO:0000313" key="1">
    <source>
        <dbReference type="EMBL" id="GGE83055.1"/>
    </source>
</evidence>
<dbReference type="EMBL" id="BMIT01000001">
    <property type="protein sequence ID" value="GGE83055.1"/>
    <property type="molecule type" value="Genomic_DNA"/>
</dbReference>
<dbReference type="Proteomes" id="UP000638462">
    <property type="component" value="Unassembled WGS sequence"/>
</dbReference>
<accession>A0ABQ1T5F6</accession>
<keyword evidence="2" id="KW-1185">Reference proteome</keyword>
<reference evidence="2" key="1">
    <citation type="journal article" date="2019" name="Int. J. Syst. Evol. Microbiol.">
        <title>The Global Catalogue of Microorganisms (GCM) 10K type strain sequencing project: providing services to taxonomists for standard genome sequencing and annotation.</title>
        <authorList>
            <consortium name="The Broad Institute Genomics Platform"/>
            <consortium name="The Broad Institute Genome Sequencing Center for Infectious Disease"/>
            <person name="Wu L."/>
            <person name="Ma J."/>
        </authorList>
    </citation>
    <scope>NUCLEOTIDE SEQUENCE [LARGE SCALE GENOMIC DNA]</scope>
    <source>
        <strain evidence="2">CGMCC 1.15394</strain>
    </source>
</reference>
<protein>
    <submittedName>
        <fullName evidence="1">Uncharacterized protein</fullName>
    </submittedName>
</protein>
<proteinExistence type="predicted"/>
<evidence type="ECO:0000313" key="2">
    <source>
        <dbReference type="Proteomes" id="UP000638462"/>
    </source>
</evidence>
<dbReference type="RefSeq" id="WP_229677539.1">
    <property type="nucleotide sequence ID" value="NZ_BMIT01000001.1"/>
</dbReference>